<accession>A0A9P8UIE6</accession>
<feature type="domain" description="2EXR" evidence="1">
    <location>
        <begin position="14"/>
        <end position="99"/>
    </location>
</feature>
<protein>
    <recommendedName>
        <fullName evidence="1">2EXR domain-containing protein</fullName>
    </recommendedName>
</protein>
<evidence type="ECO:0000313" key="2">
    <source>
        <dbReference type="EMBL" id="KAH6652795.1"/>
    </source>
</evidence>
<proteinExistence type="predicted"/>
<dbReference type="RefSeq" id="XP_045957072.1">
    <property type="nucleotide sequence ID" value="XM_046096078.1"/>
</dbReference>
<evidence type="ECO:0000259" key="1">
    <source>
        <dbReference type="Pfam" id="PF20150"/>
    </source>
</evidence>
<organism evidence="2 3">
    <name type="scientific">Truncatella angustata</name>
    <dbReference type="NCBI Taxonomy" id="152316"/>
    <lineage>
        <taxon>Eukaryota</taxon>
        <taxon>Fungi</taxon>
        <taxon>Dikarya</taxon>
        <taxon>Ascomycota</taxon>
        <taxon>Pezizomycotina</taxon>
        <taxon>Sordariomycetes</taxon>
        <taxon>Xylariomycetidae</taxon>
        <taxon>Amphisphaeriales</taxon>
        <taxon>Sporocadaceae</taxon>
        <taxon>Truncatella</taxon>
    </lineage>
</organism>
<dbReference type="GeneID" id="70124971"/>
<dbReference type="AlphaFoldDB" id="A0A9P8UIE6"/>
<keyword evidence="3" id="KW-1185">Reference proteome</keyword>
<evidence type="ECO:0000313" key="3">
    <source>
        <dbReference type="Proteomes" id="UP000758603"/>
    </source>
</evidence>
<dbReference type="Pfam" id="PF20150">
    <property type="entry name" value="2EXR"/>
    <property type="match status" value="1"/>
</dbReference>
<dbReference type="InterPro" id="IPR045518">
    <property type="entry name" value="2EXR"/>
</dbReference>
<dbReference type="EMBL" id="JAGPXC010000005">
    <property type="protein sequence ID" value="KAH6652795.1"/>
    <property type="molecule type" value="Genomic_DNA"/>
</dbReference>
<dbReference type="OrthoDB" id="3596450at2759"/>
<gene>
    <name evidence="2" type="ORF">BKA67DRAFT_301441</name>
</gene>
<name>A0A9P8UIE6_9PEZI</name>
<reference evidence="2" key="1">
    <citation type="journal article" date="2021" name="Nat. Commun.">
        <title>Genetic determinants of endophytism in the Arabidopsis root mycobiome.</title>
        <authorList>
            <person name="Mesny F."/>
            <person name="Miyauchi S."/>
            <person name="Thiergart T."/>
            <person name="Pickel B."/>
            <person name="Atanasova L."/>
            <person name="Karlsson M."/>
            <person name="Huettel B."/>
            <person name="Barry K.W."/>
            <person name="Haridas S."/>
            <person name="Chen C."/>
            <person name="Bauer D."/>
            <person name="Andreopoulos W."/>
            <person name="Pangilinan J."/>
            <person name="LaButti K."/>
            <person name="Riley R."/>
            <person name="Lipzen A."/>
            <person name="Clum A."/>
            <person name="Drula E."/>
            <person name="Henrissat B."/>
            <person name="Kohler A."/>
            <person name="Grigoriev I.V."/>
            <person name="Martin F.M."/>
            <person name="Hacquard S."/>
        </authorList>
    </citation>
    <scope>NUCLEOTIDE SEQUENCE</scope>
    <source>
        <strain evidence="2">MPI-SDFR-AT-0073</strain>
    </source>
</reference>
<comment type="caution">
    <text evidence="2">The sequence shown here is derived from an EMBL/GenBank/DDBJ whole genome shotgun (WGS) entry which is preliminary data.</text>
</comment>
<dbReference type="Proteomes" id="UP000758603">
    <property type="component" value="Unassembled WGS sequence"/>
</dbReference>
<sequence>MSDILSLQSPPGEFHYFPLLPKELRDIIWEYAALPFVPGIHFFNLQTIKDQRSTKCVLRVPLTSGFTDGLGFGKNASSYLNDMSVWDACCESRQHLNGLRAKDRIAQQGGHVLAVPNILDGQELLPYSPLNGWTVASEEACRCSYGSHGSMRRFRDVYLNLEQDVICLTLDLNHLTFSRDGDELLDIPELRAFKDDFPVRRLALQYHPEWASGLEGLDSSQEDILQDVLHMFGQYSHLPLLECVYFIDYRITPKQAIEARAGSSGNTVFRGRDKSFIEVTRNDDRWSLADDRPFLLAEELTNSRSISRSWYHEGSDDEGQDVEGTNAMKLIENCANKWGLNKDKECQFKVLACVPWNL</sequence>